<protein>
    <submittedName>
        <fullName evidence="1">Uncharacterized protein</fullName>
    </submittedName>
</protein>
<dbReference type="KEGG" id="aant:HUK68_03840"/>
<organism evidence="1 2">
    <name type="scientific">Comamonas antarctica</name>
    <dbReference type="NCBI Taxonomy" id="2743470"/>
    <lineage>
        <taxon>Bacteria</taxon>
        <taxon>Pseudomonadati</taxon>
        <taxon>Pseudomonadota</taxon>
        <taxon>Betaproteobacteria</taxon>
        <taxon>Burkholderiales</taxon>
        <taxon>Comamonadaceae</taxon>
        <taxon>Comamonas</taxon>
    </lineage>
</organism>
<sequence>MNTVFERVAEKSTNTYPRELAEYQHEGVIKKFRNEWNVDENEAQDIFSEMKKFLYISGIGQQRFIQVEIDETTQIIDKMWHHFILFTEDYEIFSNRFFGKMVHHAPFSPEQLAQAIKDSTSLGMTLDEYKLECLEQQLNLIHSVLGIETVKKWYVDYANAYSPSKMNALQRPFHDAADDVVPPLAPAAAEKMSPSEMIQGIIQHTSPSMNCASRCGRRCGQRCRSCRSCRRCGRCR</sequence>
<dbReference type="AlphaFoldDB" id="A0A6N1WYF7"/>
<dbReference type="EMBL" id="CP054840">
    <property type="protein sequence ID" value="QKV52101.1"/>
    <property type="molecule type" value="Genomic_DNA"/>
</dbReference>
<gene>
    <name evidence="1" type="ORF">HUK68_03840</name>
</gene>
<dbReference type="Proteomes" id="UP000509579">
    <property type="component" value="Chromosome"/>
</dbReference>
<keyword evidence="2" id="KW-1185">Reference proteome</keyword>
<accession>A0A6N1WYF7</accession>
<proteinExistence type="predicted"/>
<dbReference type="RefSeq" id="WP_175503002.1">
    <property type="nucleotide sequence ID" value="NZ_CP054840.1"/>
</dbReference>
<name>A0A6N1WYF7_9BURK</name>
<reference evidence="1 2" key="1">
    <citation type="submission" date="2020-06" db="EMBL/GenBank/DDBJ databases">
        <title>Acidovorax antarctica sp. nov., isolated from Corinth ice sheet soil, Antarctic Fields Peninsula.</title>
        <authorList>
            <person name="Xu Q."/>
            <person name="Peng F."/>
        </authorList>
    </citation>
    <scope>NUCLEOTIDE SEQUENCE [LARGE SCALE GENOMIC DNA]</scope>
    <source>
        <strain evidence="1 2">16-35-5</strain>
    </source>
</reference>
<evidence type="ECO:0000313" key="1">
    <source>
        <dbReference type="EMBL" id="QKV52101.1"/>
    </source>
</evidence>
<evidence type="ECO:0000313" key="2">
    <source>
        <dbReference type="Proteomes" id="UP000509579"/>
    </source>
</evidence>